<dbReference type="Gene3D" id="3.40.390.10">
    <property type="entry name" value="Collagenase (Catalytic Domain)"/>
    <property type="match status" value="2"/>
</dbReference>
<dbReference type="SUPFAM" id="SSF55486">
    <property type="entry name" value="Metalloproteases ('zincins'), catalytic domain"/>
    <property type="match status" value="1"/>
</dbReference>
<accession>A0ABW9IXD0</accession>
<reference evidence="1 2" key="1">
    <citation type="submission" date="2024-12" db="EMBL/GenBank/DDBJ databases">
        <title>Forecasting of Potato common scab and diversities of Pathogenic streptomyces spp. in china.</title>
        <authorList>
            <person name="Handique U."/>
            <person name="Wu J."/>
        </authorList>
    </citation>
    <scope>NUCLEOTIDE SEQUENCE [LARGE SCALE GENOMIC DNA]</scope>
    <source>
        <strain evidence="1 2">ZRIMU1585</strain>
    </source>
</reference>
<evidence type="ECO:0000313" key="1">
    <source>
        <dbReference type="EMBL" id="MFM9652702.1"/>
    </source>
</evidence>
<proteinExistence type="predicted"/>
<protein>
    <recommendedName>
        <fullName evidence="3">Peptidase M10 metallopeptidase domain-containing protein</fullName>
    </recommendedName>
</protein>
<organism evidence="1 2">
    <name type="scientific">Streptomyces galilaeus</name>
    <dbReference type="NCBI Taxonomy" id="33899"/>
    <lineage>
        <taxon>Bacteria</taxon>
        <taxon>Bacillati</taxon>
        <taxon>Actinomycetota</taxon>
        <taxon>Actinomycetes</taxon>
        <taxon>Kitasatosporales</taxon>
        <taxon>Streptomycetaceae</taxon>
        <taxon>Streptomyces</taxon>
    </lineage>
</organism>
<comment type="caution">
    <text evidence="1">The sequence shown here is derived from an EMBL/GenBank/DDBJ whole genome shotgun (WGS) entry which is preliminary data.</text>
</comment>
<dbReference type="InterPro" id="IPR024079">
    <property type="entry name" value="MetalloPept_cat_dom_sf"/>
</dbReference>
<evidence type="ECO:0008006" key="3">
    <source>
        <dbReference type="Google" id="ProtNLM"/>
    </source>
</evidence>
<dbReference type="RefSeq" id="WP_369280649.1">
    <property type="nucleotide sequence ID" value="NZ_JBJVMW010000032.1"/>
</dbReference>
<evidence type="ECO:0000313" key="2">
    <source>
        <dbReference type="Proteomes" id="UP001631993"/>
    </source>
</evidence>
<gene>
    <name evidence="1" type="ORF">ACKI1S_42195</name>
</gene>
<keyword evidence="2" id="KW-1185">Reference proteome</keyword>
<name>A0ABW9IXD0_STRGJ</name>
<dbReference type="Proteomes" id="UP001631993">
    <property type="component" value="Unassembled WGS sequence"/>
</dbReference>
<sequence>MPLDIVLFPHCDLHLALSSTRPLILRVCDRTAVPAGGYELARIAPGAITVSFFAPHRPPGERLAPPLPLYNPGDGQITATQPGVYLFQVRRGSDYIVGRLQVHNSIVAWWFGNDSITTALDDVAHAQPSIYAKFSDDDPPGTTPPIGTDLIGDITGHGYVTLTSTRPDIFQVDGPTGPPTGPMAARREGGLRGLLETGIPASHGTPGTPGTVDLTGTFLNQTQRLPVRVVNYAKHRHDLKPVQTPNVAHAAEQHNIVFLAEGFRKSDEETFDEIVTRVVDQMFDQPRHQPYPMLEGSFNIFKAFGASQEHCATVAYRVADGDQTTGAGLPIPYAHRVSNNRDVYTLRELVAKVGLPMRKERRTNLPDIWAAQGLIVRNRVDPTLLEAWMKHQGTGILHARDTLYGMHLGCRWADRSSGSPAVDPPASDQTGTAGLREFIAQLYEFYTPAQATHALTPDPRRHPPERFAGRDYTNPGNLILQYLTGLEYTFAPFHHIGPVWEPDDGHFKPSRGLVALITYDELDGGSNVNHNTLTALTTNKDIGVEFEYAAGDKQVMRRKPSSKPDVKCTETVDTVAHEFGHSFGLLDEYENSGGDNPKAPATSRDDISGDNASMLGFLRVNLTDLRDRQIDVTKVKWFALPRMRQSARLIIDSAPVLGGIEIMIDKRHIAPWQKIAAQNPPIEVHLRNFQVSPEGFQLPPPTGPAQILTKLKIAHIEPALGTMTLVGPALSPAPTFAAGSAVYVPLWDAHDQVRTVVEPAVRKHLTAPTPANRMPLNVDTDNQHVNDEVDIPRPIPDFQAPCKSRKLIGVYEGAVHFAGGFYRPAGACKMRSHSGDPDPLQRLFGADDGEFCFVCKWLIVNRVDPGYHSILDAMFYPKAKKNG</sequence>
<dbReference type="EMBL" id="JBJVNE010000031">
    <property type="protein sequence ID" value="MFM9652702.1"/>
    <property type="molecule type" value="Genomic_DNA"/>
</dbReference>